<dbReference type="AlphaFoldDB" id="A0A239E361"/>
<evidence type="ECO:0000313" key="1">
    <source>
        <dbReference type="EMBL" id="SNS39106.1"/>
    </source>
</evidence>
<dbReference type="RefSeq" id="WP_089374030.1">
    <property type="nucleotide sequence ID" value="NZ_BMEP01000004.1"/>
</dbReference>
<name>A0A239E361_9FLAO</name>
<evidence type="ECO:0000313" key="2">
    <source>
        <dbReference type="Proteomes" id="UP000198379"/>
    </source>
</evidence>
<dbReference type="EMBL" id="FZNY01000013">
    <property type="protein sequence ID" value="SNS39106.1"/>
    <property type="molecule type" value="Genomic_DNA"/>
</dbReference>
<gene>
    <name evidence="1" type="ORF">SAMN06265376_11376</name>
</gene>
<proteinExistence type="predicted"/>
<organism evidence="1 2">
    <name type="scientific">Dokdonia pacifica</name>
    <dbReference type="NCBI Taxonomy" id="1627892"/>
    <lineage>
        <taxon>Bacteria</taxon>
        <taxon>Pseudomonadati</taxon>
        <taxon>Bacteroidota</taxon>
        <taxon>Flavobacteriia</taxon>
        <taxon>Flavobacteriales</taxon>
        <taxon>Flavobacteriaceae</taxon>
        <taxon>Dokdonia</taxon>
    </lineage>
</organism>
<sequence>MKNKKKLKELNFEKITISKLKKINIKGGAGELEAELDIELGGCTVNDHCDWSLICSGACCN</sequence>
<accession>A0A239E361</accession>
<dbReference type="Proteomes" id="UP000198379">
    <property type="component" value="Unassembled WGS sequence"/>
</dbReference>
<protein>
    <submittedName>
        <fullName evidence="1">Uncharacterized protein</fullName>
    </submittedName>
</protein>
<keyword evidence="2" id="KW-1185">Reference proteome</keyword>
<reference evidence="1 2" key="1">
    <citation type="submission" date="2017-06" db="EMBL/GenBank/DDBJ databases">
        <authorList>
            <person name="Kim H.J."/>
            <person name="Triplett B.A."/>
        </authorList>
    </citation>
    <scope>NUCLEOTIDE SEQUENCE [LARGE SCALE GENOMIC DNA]</scope>
    <source>
        <strain evidence="1 2">DSM 25597</strain>
    </source>
</reference>